<dbReference type="NCBIfam" id="NF001381">
    <property type="entry name" value="PRK00279.1-3"/>
    <property type="match status" value="1"/>
</dbReference>
<feature type="binding site" evidence="5">
    <location>
        <begin position="10"/>
        <end position="15"/>
    </location>
    <ligand>
        <name>ATP</name>
        <dbReference type="ChEBI" id="CHEBI:30616"/>
    </ligand>
</feature>
<feature type="binding site" evidence="5">
    <location>
        <begin position="57"/>
        <end position="59"/>
    </location>
    <ligand>
        <name>AMP</name>
        <dbReference type="ChEBI" id="CHEBI:456215"/>
    </ligand>
</feature>
<dbReference type="PRINTS" id="PR00094">
    <property type="entry name" value="ADENYLTKNASE"/>
</dbReference>
<comment type="subcellular location">
    <subcellularLocation>
        <location evidence="5">Cytoplasm</location>
    </subcellularLocation>
</comment>
<sequence length="217" mass="24718">MNLVIFGPPGAGKGTQSAKLVKEFNLFQLSTGDLLREEVSKKTEFGNKIEEIMKSGGLVSDEIINNLIENKISNPQYKNRIIFDGFPRNIEQAKSLDNLLKKYNQQMSLALNLKVDNQILVKRITGRVTCSVCNKTFNTFFDPPKNCDLKNCGQRKLITRSDDNEETIVKRLKTYDEKTFPVLDFYLKKGIMKNIDGMQEINAISDQLFTIIRAVRS</sequence>
<dbReference type="GO" id="GO:0044209">
    <property type="term" value="P:AMP salvage"/>
    <property type="evidence" value="ECO:0007669"/>
    <property type="project" value="UniProtKB-UniRule"/>
</dbReference>
<evidence type="ECO:0000256" key="1">
    <source>
        <dbReference type="ARBA" id="ARBA00022679"/>
    </source>
</evidence>
<feature type="binding site" evidence="5">
    <location>
        <position position="171"/>
    </location>
    <ligand>
        <name>AMP</name>
        <dbReference type="ChEBI" id="CHEBI:456215"/>
    </ligand>
</feature>
<evidence type="ECO:0000313" key="11">
    <source>
        <dbReference type="Proteomes" id="UP000572953"/>
    </source>
</evidence>
<dbReference type="NCBIfam" id="TIGR01351">
    <property type="entry name" value="adk"/>
    <property type="match status" value="1"/>
</dbReference>
<keyword evidence="2 5" id="KW-0545">Nucleotide biosynthesis</keyword>
<keyword evidence="3 5" id="KW-0547">Nucleotide-binding</keyword>
<keyword evidence="5" id="KW-0067">ATP-binding</keyword>
<dbReference type="InterPro" id="IPR008144">
    <property type="entry name" value="Guanylate_kin-like_dom"/>
</dbReference>
<comment type="caution">
    <text evidence="10">The sequence shown here is derived from an EMBL/GenBank/DDBJ whole genome shotgun (WGS) entry which is preliminary data.</text>
</comment>
<dbReference type="InterPro" id="IPR006259">
    <property type="entry name" value="Adenyl_kin_sub"/>
</dbReference>
<keyword evidence="4 5" id="KW-0418">Kinase</keyword>
<dbReference type="PANTHER" id="PTHR23359">
    <property type="entry name" value="NUCLEOTIDE KINASE"/>
    <property type="match status" value="1"/>
</dbReference>
<dbReference type="EMBL" id="RGET01000010">
    <property type="protein sequence ID" value="NBN87735.1"/>
    <property type="molecule type" value="Genomic_DNA"/>
</dbReference>
<name>A0A845S9I8_9PROT</name>
<dbReference type="Gene3D" id="3.40.50.300">
    <property type="entry name" value="P-loop containing nucleotide triphosphate hydrolases"/>
    <property type="match status" value="1"/>
</dbReference>
<keyword evidence="1 5" id="KW-0808">Transferase</keyword>
<feature type="domain" description="Guanylate kinase-like" evidence="6">
    <location>
        <begin position="1"/>
        <end position="213"/>
    </location>
</feature>
<dbReference type="EMBL" id="RGMI01000001">
    <property type="protein sequence ID" value="NCU50176.1"/>
    <property type="molecule type" value="Genomic_DNA"/>
</dbReference>
<feature type="binding site" evidence="5">
    <location>
        <begin position="136"/>
        <end position="137"/>
    </location>
    <ligand>
        <name>ATP</name>
        <dbReference type="ChEBI" id="CHEBI:30616"/>
    </ligand>
</feature>
<evidence type="ECO:0000256" key="3">
    <source>
        <dbReference type="ARBA" id="ARBA00022741"/>
    </source>
</evidence>
<dbReference type="SUPFAM" id="SSF52540">
    <property type="entry name" value="P-loop containing nucleoside triphosphate hydrolases"/>
    <property type="match status" value="1"/>
</dbReference>
<organism evidence="10 11">
    <name type="scientific">Candidatus Fonsibacter lacus</name>
    <dbReference type="NCBI Taxonomy" id="2576439"/>
    <lineage>
        <taxon>Bacteria</taxon>
        <taxon>Pseudomonadati</taxon>
        <taxon>Pseudomonadota</taxon>
        <taxon>Alphaproteobacteria</taxon>
        <taxon>Candidatus Pelagibacterales</taxon>
        <taxon>Candidatus Pelagibacterales incertae sedis</taxon>
        <taxon>Candidatus Fonsibacter</taxon>
    </lineage>
</organism>
<dbReference type="Proteomes" id="UP000713222">
    <property type="component" value="Unassembled WGS sequence"/>
</dbReference>
<dbReference type="PROSITE" id="PS00113">
    <property type="entry name" value="ADENYLATE_KINASE"/>
    <property type="match status" value="1"/>
</dbReference>
<dbReference type="PROSITE" id="PS50052">
    <property type="entry name" value="GUANYLATE_KINASE_2"/>
    <property type="match status" value="1"/>
</dbReference>
<feature type="binding site" evidence="5">
    <location>
        <position position="147"/>
    </location>
    <ligand>
        <name>Zn(2+)</name>
        <dbReference type="ChEBI" id="CHEBI:29105"/>
        <note>structural</note>
    </ligand>
</feature>
<evidence type="ECO:0000313" key="8">
    <source>
        <dbReference type="EMBL" id="NCU50176.1"/>
    </source>
</evidence>
<evidence type="ECO:0000259" key="6">
    <source>
        <dbReference type="PROSITE" id="PS50052"/>
    </source>
</evidence>
<feature type="binding site" evidence="5">
    <location>
        <position position="133"/>
    </location>
    <ligand>
        <name>Zn(2+)</name>
        <dbReference type="ChEBI" id="CHEBI:29105"/>
        <note>structural</note>
    </ligand>
</feature>
<comment type="subunit">
    <text evidence="5">Monomer.</text>
</comment>
<evidence type="ECO:0000313" key="7">
    <source>
        <dbReference type="EMBL" id="NBN87735.1"/>
    </source>
</evidence>
<dbReference type="InterPro" id="IPR000850">
    <property type="entry name" value="Adenylat/UMP-CMP_kin"/>
</dbReference>
<feature type="binding site" evidence="5">
    <location>
        <position position="92"/>
    </location>
    <ligand>
        <name>AMP</name>
        <dbReference type="ChEBI" id="CHEBI:456215"/>
    </ligand>
</feature>
<feature type="region of interest" description="LID" evidence="5">
    <location>
        <begin position="126"/>
        <end position="163"/>
    </location>
</feature>
<evidence type="ECO:0000256" key="5">
    <source>
        <dbReference type="HAMAP-Rule" id="MF_00235"/>
    </source>
</evidence>
<feature type="binding site" evidence="5">
    <location>
        <position position="160"/>
    </location>
    <ligand>
        <name>AMP</name>
        <dbReference type="ChEBI" id="CHEBI:456215"/>
    </ligand>
</feature>
<feature type="binding site" evidence="5">
    <location>
        <position position="36"/>
    </location>
    <ligand>
        <name>AMP</name>
        <dbReference type="ChEBI" id="CHEBI:456215"/>
    </ligand>
</feature>
<dbReference type="Proteomes" id="UP000699985">
    <property type="component" value="Unassembled WGS sequence"/>
</dbReference>
<comment type="function">
    <text evidence="5">Catalyzes the reversible transfer of the terminal phosphate group between ATP and AMP. Plays an important role in cellular energy homeostasis and in adenine nucleotide metabolism.</text>
</comment>
<dbReference type="GO" id="GO:0005524">
    <property type="term" value="F:ATP binding"/>
    <property type="evidence" value="ECO:0007669"/>
    <property type="project" value="UniProtKB-UniRule"/>
</dbReference>
<accession>A0A845S9I8</accession>
<comment type="catalytic activity">
    <reaction evidence="5">
        <text>AMP + ATP = 2 ADP</text>
        <dbReference type="Rhea" id="RHEA:12973"/>
        <dbReference type="ChEBI" id="CHEBI:30616"/>
        <dbReference type="ChEBI" id="CHEBI:456215"/>
        <dbReference type="ChEBI" id="CHEBI:456216"/>
        <dbReference type="EC" id="2.7.4.3"/>
    </reaction>
</comment>
<feature type="binding site" evidence="5">
    <location>
        <position position="130"/>
    </location>
    <ligand>
        <name>Zn(2+)</name>
        <dbReference type="ChEBI" id="CHEBI:29105"/>
        <note>structural</note>
    </ligand>
</feature>
<dbReference type="GO" id="GO:0004017">
    <property type="term" value="F:AMP kinase activity"/>
    <property type="evidence" value="ECO:0007669"/>
    <property type="project" value="UniProtKB-UniRule"/>
</dbReference>
<keyword evidence="5" id="KW-0963">Cytoplasm</keyword>
<dbReference type="Proteomes" id="UP000747791">
    <property type="component" value="Unassembled WGS sequence"/>
</dbReference>
<dbReference type="EC" id="2.7.4.3" evidence="5"/>
<reference evidence="10 11" key="1">
    <citation type="submission" date="2018-10" db="EMBL/GenBank/DDBJ databases">
        <title>Iterative Subtractive Binning of Freshwater Chronoseries Metagenomes Recovers Nearly Complete Genomes from over Four Hundred Novel Species.</title>
        <authorList>
            <person name="Rodriguez-R L.M."/>
            <person name="Tsementzi D."/>
            <person name="Luo C."/>
            <person name="Konstantinidis K.T."/>
        </authorList>
    </citation>
    <scope>NUCLEOTIDE SEQUENCE [LARGE SCALE GENOMIC DNA]</scope>
    <source>
        <strain evidence="10">WB7_2B_003</strain>
        <strain evidence="7">WB7_6_001</strain>
        <strain evidence="8">WB8_1A_003</strain>
        <strain evidence="9">WB8_2A_004</strain>
    </source>
</reference>
<dbReference type="HAMAP" id="MF_00235">
    <property type="entry name" value="Adenylate_kinase_Adk"/>
    <property type="match status" value="1"/>
</dbReference>
<dbReference type="InterPro" id="IPR033690">
    <property type="entry name" value="Adenylat_kinase_CS"/>
</dbReference>
<dbReference type="Proteomes" id="UP000572953">
    <property type="component" value="Unassembled WGS sequence"/>
</dbReference>
<dbReference type="NCBIfam" id="NF011100">
    <property type="entry name" value="PRK14527.1"/>
    <property type="match status" value="1"/>
</dbReference>
<dbReference type="CDD" id="cd01428">
    <property type="entry name" value="ADK"/>
    <property type="match status" value="1"/>
</dbReference>
<dbReference type="GO" id="GO:0005737">
    <property type="term" value="C:cytoplasm"/>
    <property type="evidence" value="ECO:0007669"/>
    <property type="project" value="UniProtKB-SubCell"/>
</dbReference>
<gene>
    <name evidence="5" type="primary">adk</name>
    <name evidence="7" type="ORF">EBV32_01400</name>
    <name evidence="10" type="ORF">EBV78_00295</name>
    <name evidence="8" type="ORF">EBX29_00100</name>
    <name evidence="9" type="ORF">EBX74_00435</name>
</gene>
<comment type="similarity">
    <text evidence="5">Belongs to the adenylate kinase family.</text>
</comment>
<proteinExistence type="inferred from homology"/>
<dbReference type="UniPathway" id="UPA00588">
    <property type="reaction ID" value="UER00649"/>
</dbReference>
<dbReference type="EMBL" id="RGGN01000003">
    <property type="protein sequence ID" value="NCU62528.1"/>
    <property type="molecule type" value="Genomic_DNA"/>
</dbReference>
<dbReference type="AlphaFoldDB" id="A0A845S9I8"/>
<evidence type="ECO:0000313" key="9">
    <source>
        <dbReference type="EMBL" id="NCU52771.1"/>
    </source>
</evidence>
<dbReference type="FunFam" id="3.40.50.300:FF:000106">
    <property type="entry name" value="Adenylate kinase mitochondrial"/>
    <property type="match status" value="1"/>
</dbReference>
<feature type="binding site" evidence="5">
    <location>
        <position position="127"/>
    </location>
    <ligand>
        <name>ATP</name>
        <dbReference type="ChEBI" id="CHEBI:30616"/>
    </ligand>
</feature>
<dbReference type="EMBL" id="RGOB01000004">
    <property type="protein sequence ID" value="NCU52771.1"/>
    <property type="molecule type" value="Genomic_DNA"/>
</dbReference>
<dbReference type="InterPro" id="IPR027417">
    <property type="entry name" value="P-loop_NTPase"/>
</dbReference>
<feature type="region of interest" description="NMP" evidence="5">
    <location>
        <begin position="30"/>
        <end position="59"/>
    </location>
</feature>
<dbReference type="Pfam" id="PF00406">
    <property type="entry name" value="ADK"/>
    <property type="match status" value="1"/>
</dbReference>
<protein>
    <recommendedName>
        <fullName evidence="5">Adenylate kinase</fullName>
        <shortName evidence="5">AK</shortName>
        <ecNumber evidence="5">2.7.4.3</ecNumber>
    </recommendedName>
    <alternativeName>
        <fullName evidence="5">ATP-AMP transphosphorylase</fullName>
    </alternativeName>
    <alternativeName>
        <fullName evidence="5">ATP:AMP phosphotransferase</fullName>
    </alternativeName>
    <alternativeName>
        <fullName evidence="5">Adenylate monophosphate kinase</fullName>
    </alternativeName>
</protein>
<keyword evidence="5" id="KW-0862">Zinc</keyword>
<comment type="pathway">
    <text evidence="5">Purine metabolism; AMP biosynthesis via salvage pathway; AMP from ADP: step 1/1.</text>
</comment>
<keyword evidence="5" id="KW-0479">Metal-binding</keyword>
<feature type="binding site" evidence="5">
    <location>
        <position position="31"/>
    </location>
    <ligand>
        <name>AMP</name>
        <dbReference type="ChEBI" id="CHEBI:456215"/>
    </ligand>
</feature>
<evidence type="ECO:0000256" key="2">
    <source>
        <dbReference type="ARBA" id="ARBA00022727"/>
    </source>
</evidence>
<evidence type="ECO:0000256" key="4">
    <source>
        <dbReference type="ARBA" id="ARBA00022777"/>
    </source>
</evidence>
<dbReference type="GO" id="GO:0008270">
    <property type="term" value="F:zinc ion binding"/>
    <property type="evidence" value="ECO:0007669"/>
    <property type="project" value="UniProtKB-UniRule"/>
</dbReference>
<evidence type="ECO:0000313" key="10">
    <source>
        <dbReference type="EMBL" id="NCU62528.1"/>
    </source>
</evidence>
<comment type="domain">
    <text evidence="5">Consists of three domains, a large central CORE domain and two small peripheral domains, NMPbind and LID, which undergo movements during catalysis. The LID domain closes over the site of phosphoryl transfer upon ATP binding. Assembling and dissambling the active center during each catalytic cycle provides an effective means to prevent ATP hydrolysis. Some bacteria have evolved a zinc-coordinating structure that stabilizes the LID domain.</text>
</comment>
<feature type="binding site" evidence="5">
    <location>
        <begin position="85"/>
        <end position="88"/>
    </location>
    <ligand>
        <name>AMP</name>
        <dbReference type="ChEBI" id="CHEBI:456215"/>
    </ligand>
</feature>
<feature type="binding site" evidence="5">
    <location>
        <position position="199"/>
    </location>
    <ligand>
        <name>ATP</name>
        <dbReference type="ChEBI" id="CHEBI:30616"/>
    </ligand>
</feature>